<dbReference type="InterPro" id="IPR016035">
    <property type="entry name" value="Acyl_Trfase/lysoPLipase"/>
</dbReference>
<evidence type="ECO:0000256" key="2">
    <source>
        <dbReference type="ARBA" id="ARBA00023315"/>
    </source>
</evidence>
<proteinExistence type="inferred from homology"/>
<dbReference type="GO" id="GO:0004314">
    <property type="term" value="F:[acyl-carrier-protein] S-malonyltransferase activity"/>
    <property type="evidence" value="ECO:0007669"/>
    <property type="project" value="UniProtKB-EC"/>
</dbReference>
<feature type="domain" description="Malonyl-CoA:ACP transacylase (MAT)" evidence="5">
    <location>
        <begin position="6"/>
        <end position="283"/>
    </location>
</feature>
<dbReference type="PANTHER" id="PTHR42681">
    <property type="entry name" value="MALONYL-COA-ACYL CARRIER PROTEIN TRANSACYLASE, MITOCHONDRIAL"/>
    <property type="match status" value="1"/>
</dbReference>
<dbReference type="Proteomes" id="UP001284601">
    <property type="component" value="Unassembled WGS sequence"/>
</dbReference>
<dbReference type="InterPro" id="IPR024925">
    <property type="entry name" value="Malonyl_CoA-ACP_transAc"/>
</dbReference>
<protein>
    <recommendedName>
        <fullName evidence="4">Malonyl CoA-acyl carrier protein transacylase</fullName>
        <ecNumber evidence="4">2.3.1.39</ecNumber>
    </recommendedName>
</protein>
<organism evidence="6 7">
    <name type="scientific">Conexibacter stalactiti</name>
    <dbReference type="NCBI Taxonomy" id="1940611"/>
    <lineage>
        <taxon>Bacteria</taxon>
        <taxon>Bacillati</taxon>
        <taxon>Actinomycetota</taxon>
        <taxon>Thermoleophilia</taxon>
        <taxon>Solirubrobacterales</taxon>
        <taxon>Conexibacteraceae</taxon>
        <taxon>Conexibacter</taxon>
    </lineage>
</organism>
<dbReference type="EMBL" id="JAWSTH010000058">
    <property type="protein sequence ID" value="MDW5596531.1"/>
    <property type="molecule type" value="Genomic_DNA"/>
</dbReference>
<evidence type="ECO:0000313" key="6">
    <source>
        <dbReference type="EMBL" id="MDW5596531.1"/>
    </source>
</evidence>
<accession>A0ABU4HTA9</accession>
<keyword evidence="2 4" id="KW-0012">Acyltransferase</keyword>
<name>A0ABU4HTA9_9ACTN</name>
<dbReference type="Pfam" id="PF00698">
    <property type="entry name" value="Acyl_transf_1"/>
    <property type="match status" value="1"/>
</dbReference>
<reference evidence="7" key="1">
    <citation type="submission" date="2023-07" db="EMBL/GenBank/DDBJ databases">
        <title>Conexibacter stalactiti sp. nov., isolated from stalactites in a lava cave and emended description of the genus Conexibacter.</title>
        <authorList>
            <person name="Lee S.D."/>
        </authorList>
    </citation>
    <scope>NUCLEOTIDE SEQUENCE [LARGE SCALE GENOMIC DNA]</scope>
    <source>
        <strain evidence="7">KCTC 39840</strain>
    </source>
</reference>
<evidence type="ECO:0000259" key="5">
    <source>
        <dbReference type="SMART" id="SM00827"/>
    </source>
</evidence>
<dbReference type="InterPro" id="IPR016036">
    <property type="entry name" value="Malonyl_transacylase_ACP-bd"/>
</dbReference>
<dbReference type="Gene3D" id="3.40.366.10">
    <property type="entry name" value="Malonyl-Coenzyme A Acyl Carrier Protein, domain 2"/>
    <property type="match status" value="1"/>
</dbReference>
<dbReference type="PANTHER" id="PTHR42681:SF1">
    <property type="entry name" value="MALONYL-COA-ACYL CARRIER PROTEIN TRANSACYLASE, MITOCHONDRIAL"/>
    <property type="match status" value="1"/>
</dbReference>
<evidence type="ECO:0000313" key="7">
    <source>
        <dbReference type="Proteomes" id="UP001284601"/>
    </source>
</evidence>
<dbReference type="PIRSF" id="PIRSF000446">
    <property type="entry name" value="Mct"/>
    <property type="match status" value="1"/>
</dbReference>
<keyword evidence="1 4" id="KW-0808">Transferase</keyword>
<keyword evidence="7" id="KW-1185">Reference proteome</keyword>
<evidence type="ECO:0000256" key="4">
    <source>
        <dbReference type="PIRNR" id="PIRNR000446"/>
    </source>
</evidence>
<gene>
    <name evidence="6" type="ORF">R7226_19445</name>
</gene>
<sequence length="287" mass="29519">MKTAVLFPGQGSQTPDMRDQVAARRPDLIELALDVVGDDPFARVDDGTRFAQPAIYCASVVAWERLAESGLQAEVVAGHSLGELAALVAAGVLSAEDGLRVVATRGRLMQESGERAGDGSMLALLGTGAAERASQVAEPHGLTVANDNAPNQVVLSGSRGAFSAATVTAKGLGLRAVPLPVTGAFHSPFMAEAVPEFAAALAAVEFSAPSIEVVSSITTAPFDDVAARLADALTQPVRWRETLLTLHAGGATRFVETGPGKVLTGLVRRTVSDVEAVTAEQLEAASA</sequence>
<evidence type="ECO:0000256" key="3">
    <source>
        <dbReference type="ARBA" id="ARBA00048462"/>
    </source>
</evidence>
<dbReference type="RefSeq" id="WP_318598947.1">
    <property type="nucleotide sequence ID" value="NZ_JAWSTH010000058.1"/>
</dbReference>
<dbReference type="SUPFAM" id="SSF55048">
    <property type="entry name" value="Probable ACP-binding domain of malonyl-CoA ACP transacylase"/>
    <property type="match status" value="1"/>
</dbReference>
<comment type="catalytic activity">
    <reaction evidence="3 4">
        <text>holo-[ACP] + malonyl-CoA = malonyl-[ACP] + CoA</text>
        <dbReference type="Rhea" id="RHEA:41792"/>
        <dbReference type="Rhea" id="RHEA-COMP:9623"/>
        <dbReference type="Rhea" id="RHEA-COMP:9685"/>
        <dbReference type="ChEBI" id="CHEBI:57287"/>
        <dbReference type="ChEBI" id="CHEBI:57384"/>
        <dbReference type="ChEBI" id="CHEBI:64479"/>
        <dbReference type="ChEBI" id="CHEBI:78449"/>
        <dbReference type="EC" id="2.3.1.39"/>
    </reaction>
</comment>
<dbReference type="InterPro" id="IPR050858">
    <property type="entry name" value="Mal-CoA-ACP_Trans/PKS_FabD"/>
</dbReference>
<comment type="similarity">
    <text evidence="4">Belongs to the fabD family.</text>
</comment>
<comment type="caution">
    <text evidence="6">The sequence shown here is derived from an EMBL/GenBank/DDBJ whole genome shotgun (WGS) entry which is preliminary data.</text>
</comment>
<dbReference type="SMART" id="SM00827">
    <property type="entry name" value="PKS_AT"/>
    <property type="match status" value="1"/>
</dbReference>
<dbReference type="SUPFAM" id="SSF52151">
    <property type="entry name" value="FabD/lysophospholipase-like"/>
    <property type="match status" value="1"/>
</dbReference>
<evidence type="ECO:0000256" key="1">
    <source>
        <dbReference type="ARBA" id="ARBA00022679"/>
    </source>
</evidence>
<dbReference type="InterPro" id="IPR001227">
    <property type="entry name" value="Ac_transferase_dom_sf"/>
</dbReference>
<dbReference type="EC" id="2.3.1.39" evidence="4"/>
<dbReference type="InterPro" id="IPR014043">
    <property type="entry name" value="Acyl_transferase_dom"/>
</dbReference>